<comment type="caution">
    <text evidence="3">The sequence shown here is derived from an EMBL/GenBank/DDBJ whole genome shotgun (WGS) entry which is preliminary data.</text>
</comment>
<protein>
    <submittedName>
        <fullName evidence="3">Prophage tail fiber N-terminal domain-containing protein</fullName>
    </submittedName>
</protein>
<feature type="domain" description="Phage tail protein C-terminal" evidence="2">
    <location>
        <begin position="524"/>
        <end position="673"/>
    </location>
</feature>
<dbReference type="InterPro" id="IPR008969">
    <property type="entry name" value="CarboxyPept-like_regulatory"/>
</dbReference>
<dbReference type="RefSeq" id="WP_400393684.1">
    <property type="nucleotide sequence ID" value="NZ_JBIXLL010000001.1"/>
</dbReference>
<reference evidence="3 4" key="1">
    <citation type="submission" date="2024-10" db="EMBL/GenBank/DDBJ databases">
        <authorList>
            <person name="Lu C.-H."/>
        </authorList>
    </citation>
    <scope>NUCLEOTIDE SEQUENCE [LARGE SCALE GENOMIC DNA]</scope>
    <source>
        <strain evidence="3 4">22ZTDG03-2</strain>
    </source>
</reference>
<evidence type="ECO:0000313" key="4">
    <source>
        <dbReference type="Proteomes" id="UP001617689"/>
    </source>
</evidence>
<organism evidence="3 4">
    <name type="scientific">Pectobacterium actinidiae</name>
    <dbReference type="NCBI Taxonomy" id="1507808"/>
    <lineage>
        <taxon>Bacteria</taxon>
        <taxon>Pseudomonadati</taxon>
        <taxon>Pseudomonadota</taxon>
        <taxon>Gammaproteobacteria</taxon>
        <taxon>Enterobacterales</taxon>
        <taxon>Pectobacteriaceae</taxon>
        <taxon>Pectobacterium</taxon>
    </lineage>
</organism>
<evidence type="ECO:0000313" key="3">
    <source>
        <dbReference type="EMBL" id="MFJ5427674.1"/>
    </source>
</evidence>
<evidence type="ECO:0000259" key="1">
    <source>
        <dbReference type="Pfam" id="PF08400"/>
    </source>
</evidence>
<dbReference type="InterPro" id="IPR013609">
    <property type="entry name" value="Stf-like_N"/>
</dbReference>
<proteinExistence type="predicted"/>
<dbReference type="SUPFAM" id="SSF49464">
    <property type="entry name" value="Carboxypeptidase regulatory domain-like"/>
    <property type="match status" value="1"/>
</dbReference>
<accession>A0ABW8G4U1</accession>
<feature type="domain" description="Lambda-like tail fibre protein N-terminal" evidence="1">
    <location>
        <begin position="1"/>
        <end position="135"/>
    </location>
</feature>
<name>A0ABW8G4U1_9GAMM</name>
<sequence>MSVLISGVLINPAGIPVSAAEITFTALTTSDSVLNGFSASTVTNDDGEYSIPLEHSVYSITIQSDGYNSIYGSVSINEKSTPTTINELLKLSALEQTVTPAIIVYFREIQADVAAKLATMQTLNNNAVTAARDATNARNEAAQYAQNLTASVAQAQQASAAATASASAATSAKNAAEAAATNAQATLVDSMKKSANGSDVANPETFRTNIGLGSAATHETQASSTDAILGRILKLAANGGGAFGLGNTVEQSVHSASGFFSFRMPATALAQIGLNMVGVGYQSAYLPNRRAQIFQSYADGQLRHRLSTTETINDSVAPWRVCWDDNNLKKQTYAFDATAGSVVLNGGWGWGGAGDVITVDDTAFLNWARPAATVSRLFRNNGVSQYTRRYAASMLIRGGDSFAAISAGTNSADGSEAHGVQVFAGNTAGSASVNYQLATKNLPETISANKTYTENPRMLRNSFPGVVLENGGVTLGTVGREVSILHESSTLLRLYIRNGQDTTGQRLVGIPLSGSGTALISGINAVADSSGSYKTASPVVNIYADGSFTTTDEAVGVNVVRTSEGVYKITGCQGMHPDAAWNGIDGGVSNPLCRNDKALLWNDYEVGEDGSITVYTFHRVHPDAMPFAQNRLTLDKEPFDPKKGHKLDETWPDQTPIDVPKGLFIQVRVNMPERIEPKFSVMHSNVYCNSVSLV</sequence>
<keyword evidence="4" id="KW-1185">Reference proteome</keyword>
<dbReference type="EMBL" id="JBIXLL010000001">
    <property type="protein sequence ID" value="MFJ5427674.1"/>
    <property type="molecule type" value="Genomic_DNA"/>
</dbReference>
<dbReference type="Pfam" id="PF25670">
    <property type="entry name" value="Phage_tail_C_2"/>
    <property type="match status" value="1"/>
</dbReference>
<dbReference type="Gene3D" id="2.60.40.1120">
    <property type="entry name" value="Carboxypeptidase-like, regulatory domain"/>
    <property type="match status" value="1"/>
</dbReference>
<dbReference type="InterPro" id="IPR058008">
    <property type="entry name" value="Gp26_C"/>
</dbReference>
<gene>
    <name evidence="3" type="ORF">ACIPUP_00700</name>
</gene>
<dbReference type="Proteomes" id="UP001617689">
    <property type="component" value="Unassembled WGS sequence"/>
</dbReference>
<evidence type="ECO:0000259" key="2">
    <source>
        <dbReference type="Pfam" id="PF25670"/>
    </source>
</evidence>
<dbReference type="Pfam" id="PF08400">
    <property type="entry name" value="phage_tail_N"/>
    <property type="match status" value="1"/>
</dbReference>